<gene>
    <name evidence="3" type="ORF">DWW24_12155</name>
</gene>
<accession>A0A412WD68</accession>
<dbReference type="GO" id="GO:0016757">
    <property type="term" value="F:glycosyltransferase activity"/>
    <property type="evidence" value="ECO:0007669"/>
    <property type="project" value="InterPro"/>
</dbReference>
<comment type="caution">
    <text evidence="3">The sequence shown here is derived from an EMBL/GenBank/DDBJ whole genome shotgun (WGS) entry which is preliminary data.</text>
</comment>
<dbReference type="PANTHER" id="PTHR12526:SF630">
    <property type="entry name" value="GLYCOSYLTRANSFERASE"/>
    <property type="match status" value="1"/>
</dbReference>
<dbReference type="InterPro" id="IPR001296">
    <property type="entry name" value="Glyco_trans_1"/>
</dbReference>
<dbReference type="AlphaFoldDB" id="A0A412WD68"/>
<feature type="domain" description="Glycosyl transferase family 1" evidence="1">
    <location>
        <begin position="176"/>
        <end position="335"/>
    </location>
</feature>
<proteinExistence type="predicted"/>
<dbReference type="Pfam" id="PF00534">
    <property type="entry name" value="Glycos_transf_1"/>
    <property type="match status" value="1"/>
</dbReference>
<dbReference type="PANTHER" id="PTHR12526">
    <property type="entry name" value="GLYCOSYLTRANSFERASE"/>
    <property type="match status" value="1"/>
</dbReference>
<dbReference type="Gene3D" id="3.40.50.2000">
    <property type="entry name" value="Glycogen Phosphorylase B"/>
    <property type="match status" value="2"/>
</dbReference>
<dbReference type="CDD" id="cd03811">
    <property type="entry name" value="GT4_GT28_WabH-like"/>
    <property type="match status" value="1"/>
</dbReference>
<dbReference type="EMBL" id="QRYW01000025">
    <property type="protein sequence ID" value="RGV24902.1"/>
    <property type="molecule type" value="Genomic_DNA"/>
</dbReference>
<dbReference type="RefSeq" id="WP_118108215.1">
    <property type="nucleotide sequence ID" value="NZ_JADMYR010000019.1"/>
</dbReference>
<dbReference type="Pfam" id="PF13439">
    <property type="entry name" value="Glyco_transf_4"/>
    <property type="match status" value="1"/>
</dbReference>
<dbReference type="SUPFAM" id="SSF53756">
    <property type="entry name" value="UDP-Glycosyltransferase/glycogen phosphorylase"/>
    <property type="match status" value="1"/>
</dbReference>
<reference evidence="3 4" key="1">
    <citation type="submission" date="2018-08" db="EMBL/GenBank/DDBJ databases">
        <title>A genome reference for cultivated species of the human gut microbiota.</title>
        <authorList>
            <person name="Zou Y."/>
            <person name="Xue W."/>
            <person name="Luo G."/>
        </authorList>
    </citation>
    <scope>NUCLEOTIDE SEQUENCE [LARGE SCALE GENOMIC DNA]</scope>
    <source>
        <strain evidence="3 4">AF14-6AC</strain>
    </source>
</reference>
<evidence type="ECO:0000259" key="2">
    <source>
        <dbReference type="Pfam" id="PF13439"/>
    </source>
</evidence>
<sequence length="371" mass="42673">MKNILFSDSCRTDCWGGVEKWVIMMSQSLQNRNFNIHLICRPQGIIVKRAKEAKIPTYSANYTNSFDLITVFKILQIVRKFKIDLIICSTNLDIKLAGLAGKIAGIPVISRQGLALIKNSYKYRFLIRNFTTSIITNTQTIKKQYENYGWFPNNFIQVIYNGIYPPQELVLSERLKKDLQTSSFHKVILSAGRLNTQKGFEYLIETAKIAQDNKQPWDFIILGTGNQEAYLKNKISKYNLKNIKLLGFKKNIYEYYLCADVFVLSSISEGTPNVVLEAMSYKCPVIATNVNGVNEIIENKKNGWIVPARNSKMIYQAINECFANPEKSQQIAENAFHIVCSKYTIEKMTDQFIEHITQISVKYEKDHYKNT</sequence>
<evidence type="ECO:0000313" key="4">
    <source>
        <dbReference type="Proteomes" id="UP000283426"/>
    </source>
</evidence>
<protein>
    <submittedName>
        <fullName evidence="3">Glycosyltransferase</fullName>
    </submittedName>
</protein>
<name>A0A412WD68_9BACT</name>
<organism evidence="3 4">
    <name type="scientific">Odoribacter splanchnicus</name>
    <dbReference type="NCBI Taxonomy" id="28118"/>
    <lineage>
        <taxon>Bacteria</taxon>
        <taxon>Pseudomonadati</taxon>
        <taxon>Bacteroidota</taxon>
        <taxon>Bacteroidia</taxon>
        <taxon>Bacteroidales</taxon>
        <taxon>Odoribacteraceae</taxon>
        <taxon>Odoribacter</taxon>
    </lineage>
</organism>
<dbReference type="Proteomes" id="UP000283426">
    <property type="component" value="Unassembled WGS sequence"/>
</dbReference>
<feature type="domain" description="Glycosyltransferase subfamily 4-like N-terminal" evidence="2">
    <location>
        <begin position="15"/>
        <end position="163"/>
    </location>
</feature>
<evidence type="ECO:0000259" key="1">
    <source>
        <dbReference type="Pfam" id="PF00534"/>
    </source>
</evidence>
<dbReference type="InterPro" id="IPR028098">
    <property type="entry name" value="Glyco_trans_4-like_N"/>
</dbReference>
<evidence type="ECO:0000313" key="3">
    <source>
        <dbReference type="EMBL" id="RGV24902.1"/>
    </source>
</evidence>
<keyword evidence="3" id="KW-0808">Transferase</keyword>